<evidence type="ECO:0000313" key="2">
    <source>
        <dbReference type="Proteomes" id="UP000502823"/>
    </source>
</evidence>
<dbReference type="PANTHER" id="PTHR45913:SF21">
    <property type="entry name" value="DUF4371 DOMAIN-CONTAINING PROTEIN"/>
    <property type="match status" value="1"/>
</dbReference>
<name>A0A6L2Q1J7_COPFO</name>
<accession>A0A6L2Q1J7</accession>
<dbReference type="InParanoid" id="A0A6L2Q1J7"/>
<proteinExistence type="predicted"/>
<organism evidence="1 2">
    <name type="scientific">Coptotermes formosanus</name>
    <name type="common">Formosan subterranean termite</name>
    <dbReference type="NCBI Taxonomy" id="36987"/>
    <lineage>
        <taxon>Eukaryota</taxon>
        <taxon>Metazoa</taxon>
        <taxon>Ecdysozoa</taxon>
        <taxon>Arthropoda</taxon>
        <taxon>Hexapoda</taxon>
        <taxon>Insecta</taxon>
        <taxon>Pterygota</taxon>
        <taxon>Neoptera</taxon>
        <taxon>Polyneoptera</taxon>
        <taxon>Dictyoptera</taxon>
        <taxon>Blattodea</taxon>
        <taxon>Blattoidea</taxon>
        <taxon>Termitoidae</taxon>
        <taxon>Rhinotermitidae</taxon>
        <taxon>Coptotermes</taxon>
    </lineage>
</organism>
<gene>
    <name evidence="1" type="ORF">Cfor_03947</name>
</gene>
<sequence length="279" mass="31703">MVGKNEGLMALLQKEDEMIENPLLMQYHCIMHQQNLCAKAASLQDVMKVVVKIVNFVRSKGLNHIDFQSFLSETGAEYGDVIYFSDVCWLSRGKMLKRVFNLREPIREFMASKGKLVPEFSDPEWMSVGTSALKSDLTHFPSLSECMDMDTVKYASAVADLRTEFSNRLTYFKSNEKSMNLFSAPFSVPVDDVPGNMQMEISDLQCNSGLKEKYNNVGLFDFCSEYIDRDTFPAICSHALNVVSLLGSTYLYKHLFARMKNAKSKSRTRVTNTHLENSL</sequence>
<dbReference type="PANTHER" id="PTHR45913">
    <property type="entry name" value="EPM2A-INTERACTING PROTEIN 1"/>
    <property type="match status" value="1"/>
</dbReference>
<evidence type="ECO:0000313" key="1">
    <source>
        <dbReference type="EMBL" id="GFG35777.1"/>
    </source>
</evidence>
<comment type="caution">
    <text evidence="1">The sequence shown here is derived from an EMBL/GenBank/DDBJ whole genome shotgun (WGS) entry which is preliminary data.</text>
</comment>
<reference evidence="2" key="1">
    <citation type="submission" date="2020-01" db="EMBL/GenBank/DDBJ databases">
        <title>Draft genome sequence of the Termite Coptotermes fromosanus.</title>
        <authorList>
            <person name="Itakura S."/>
            <person name="Yosikawa Y."/>
            <person name="Umezawa K."/>
        </authorList>
    </citation>
    <scope>NUCLEOTIDE SEQUENCE [LARGE SCALE GENOMIC DNA]</scope>
</reference>
<keyword evidence="2" id="KW-1185">Reference proteome</keyword>
<dbReference type="OrthoDB" id="1101576at2759"/>
<protein>
    <submittedName>
        <fullName evidence="1">Uncharacterized protein</fullName>
    </submittedName>
</protein>
<dbReference type="EMBL" id="BLKM01012201">
    <property type="protein sequence ID" value="GFG35777.1"/>
    <property type="molecule type" value="Genomic_DNA"/>
</dbReference>
<dbReference type="AlphaFoldDB" id="A0A6L2Q1J7"/>
<dbReference type="Proteomes" id="UP000502823">
    <property type="component" value="Unassembled WGS sequence"/>
</dbReference>